<keyword evidence="1" id="KW-0732">Signal</keyword>
<reference evidence="3" key="3">
    <citation type="submission" date="2015-04" db="UniProtKB">
        <authorList>
            <consortium name="EnsemblPlants"/>
        </authorList>
    </citation>
    <scope>IDENTIFICATION</scope>
    <source>
        <strain evidence="3">cv. Jemalong A17</strain>
    </source>
</reference>
<dbReference type="EnsemblPlants" id="AES80634">
    <property type="protein sequence ID" value="AES80634"/>
    <property type="gene ID" value="MTR_7g082960"/>
</dbReference>
<sequence length="56" mass="6353">MYRKTNQKWAICVWWFYGVVVSTLDFESSDLGSTPGRTSLIILVTIKNKKVGNLST</sequence>
<evidence type="ECO:0000256" key="1">
    <source>
        <dbReference type="SAM" id="SignalP"/>
    </source>
</evidence>
<dbReference type="Proteomes" id="UP000002051">
    <property type="component" value="Unassembled WGS sequence"/>
</dbReference>
<proteinExistence type="predicted"/>
<reference evidence="2 4" key="1">
    <citation type="journal article" date="2011" name="Nature">
        <title>The Medicago genome provides insight into the evolution of rhizobial symbioses.</title>
        <authorList>
            <person name="Young N.D."/>
            <person name="Debelle F."/>
            <person name="Oldroyd G.E."/>
            <person name="Geurts R."/>
            <person name="Cannon S.B."/>
            <person name="Udvardi M.K."/>
            <person name="Benedito V.A."/>
            <person name="Mayer K.F."/>
            <person name="Gouzy J."/>
            <person name="Schoof H."/>
            <person name="Van de Peer Y."/>
            <person name="Proost S."/>
            <person name="Cook D.R."/>
            <person name="Meyers B.C."/>
            <person name="Spannagl M."/>
            <person name="Cheung F."/>
            <person name="De Mita S."/>
            <person name="Krishnakumar V."/>
            <person name="Gundlach H."/>
            <person name="Zhou S."/>
            <person name="Mudge J."/>
            <person name="Bharti A.K."/>
            <person name="Murray J.D."/>
            <person name="Naoumkina M.A."/>
            <person name="Rosen B."/>
            <person name="Silverstein K.A."/>
            <person name="Tang H."/>
            <person name="Rombauts S."/>
            <person name="Zhao P.X."/>
            <person name="Zhou P."/>
            <person name="Barbe V."/>
            <person name="Bardou P."/>
            <person name="Bechner M."/>
            <person name="Bellec A."/>
            <person name="Berger A."/>
            <person name="Berges H."/>
            <person name="Bidwell S."/>
            <person name="Bisseling T."/>
            <person name="Choisne N."/>
            <person name="Couloux A."/>
            <person name="Denny R."/>
            <person name="Deshpande S."/>
            <person name="Dai X."/>
            <person name="Doyle J.J."/>
            <person name="Dudez A.M."/>
            <person name="Farmer A.D."/>
            <person name="Fouteau S."/>
            <person name="Franken C."/>
            <person name="Gibelin C."/>
            <person name="Gish J."/>
            <person name="Goldstein S."/>
            <person name="Gonzalez A.J."/>
            <person name="Green P.J."/>
            <person name="Hallab A."/>
            <person name="Hartog M."/>
            <person name="Hua A."/>
            <person name="Humphray S.J."/>
            <person name="Jeong D.H."/>
            <person name="Jing Y."/>
            <person name="Jocker A."/>
            <person name="Kenton S.M."/>
            <person name="Kim D.J."/>
            <person name="Klee K."/>
            <person name="Lai H."/>
            <person name="Lang C."/>
            <person name="Lin S."/>
            <person name="Macmil S.L."/>
            <person name="Magdelenat G."/>
            <person name="Matthews L."/>
            <person name="McCorrison J."/>
            <person name="Monaghan E.L."/>
            <person name="Mun J.H."/>
            <person name="Najar F.Z."/>
            <person name="Nicholson C."/>
            <person name="Noirot C."/>
            <person name="O'Bleness M."/>
            <person name="Paule C.R."/>
            <person name="Poulain J."/>
            <person name="Prion F."/>
            <person name="Qin B."/>
            <person name="Qu C."/>
            <person name="Retzel E.F."/>
            <person name="Riddle C."/>
            <person name="Sallet E."/>
            <person name="Samain S."/>
            <person name="Samson N."/>
            <person name="Sanders I."/>
            <person name="Saurat O."/>
            <person name="Scarpelli C."/>
            <person name="Schiex T."/>
            <person name="Segurens B."/>
            <person name="Severin A.J."/>
            <person name="Sherrier D.J."/>
            <person name="Shi R."/>
            <person name="Sims S."/>
            <person name="Singer S.R."/>
            <person name="Sinharoy S."/>
            <person name="Sterck L."/>
            <person name="Viollet A."/>
            <person name="Wang B.B."/>
            <person name="Wang K."/>
            <person name="Wang M."/>
            <person name="Wang X."/>
            <person name="Warfsmann J."/>
            <person name="Weissenbach J."/>
            <person name="White D.D."/>
            <person name="White J.D."/>
            <person name="Wiley G.B."/>
            <person name="Wincker P."/>
            <person name="Xing Y."/>
            <person name="Yang L."/>
            <person name="Yao Z."/>
            <person name="Ying F."/>
            <person name="Zhai J."/>
            <person name="Zhou L."/>
            <person name="Zuber A."/>
            <person name="Denarie J."/>
            <person name="Dixon R.A."/>
            <person name="May G.D."/>
            <person name="Schwartz D.C."/>
            <person name="Rogers J."/>
            <person name="Quetier F."/>
            <person name="Town C.D."/>
            <person name="Roe B.A."/>
        </authorList>
    </citation>
    <scope>NUCLEOTIDE SEQUENCE [LARGE SCALE GENOMIC DNA]</scope>
    <source>
        <strain evidence="2">A17</strain>
        <strain evidence="3 4">cv. Jemalong A17</strain>
    </source>
</reference>
<name>G7KVA3_MEDTR</name>
<protein>
    <recommendedName>
        <fullName evidence="5">Transmembrane protein</fullName>
    </recommendedName>
</protein>
<dbReference type="PaxDb" id="3880-AES80634"/>
<evidence type="ECO:0000313" key="3">
    <source>
        <dbReference type="EnsemblPlants" id="AES80634"/>
    </source>
</evidence>
<dbReference type="EMBL" id="CM001223">
    <property type="protein sequence ID" value="AES80634.1"/>
    <property type="molecule type" value="Genomic_DNA"/>
</dbReference>
<gene>
    <name evidence="2" type="ordered locus">MTR_7g082960</name>
</gene>
<evidence type="ECO:0008006" key="5">
    <source>
        <dbReference type="Google" id="ProtNLM"/>
    </source>
</evidence>
<reference evidence="2 4" key="2">
    <citation type="journal article" date="2014" name="BMC Genomics">
        <title>An improved genome release (version Mt4.0) for the model legume Medicago truncatula.</title>
        <authorList>
            <person name="Tang H."/>
            <person name="Krishnakumar V."/>
            <person name="Bidwell S."/>
            <person name="Rosen B."/>
            <person name="Chan A."/>
            <person name="Zhou S."/>
            <person name="Gentzbittel L."/>
            <person name="Childs K.L."/>
            <person name="Yandell M."/>
            <person name="Gundlach H."/>
            <person name="Mayer K.F."/>
            <person name="Schwartz D.C."/>
            <person name="Town C.D."/>
        </authorList>
    </citation>
    <scope>GENOME REANNOTATION</scope>
    <source>
        <strain evidence="3 4">cv. Jemalong A17</strain>
    </source>
</reference>
<feature type="signal peptide" evidence="1">
    <location>
        <begin position="1"/>
        <end position="22"/>
    </location>
</feature>
<keyword evidence="4" id="KW-1185">Reference proteome</keyword>
<feature type="chain" id="PRO_5014573861" description="Transmembrane protein" evidence="1">
    <location>
        <begin position="23"/>
        <end position="56"/>
    </location>
</feature>
<evidence type="ECO:0000313" key="4">
    <source>
        <dbReference type="Proteomes" id="UP000002051"/>
    </source>
</evidence>
<evidence type="ECO:0000313" key="2">
    <source>
        <dbReference type="EMBL" id="AES80634.1"/>
    </source>
</evidence>
<dbReference type="AlphaFoldDB" id="G7KVA3"/>
<dbReference type="HOGENOM" id="CLU_3017324_0_0_1"/>
<organism evidence="2 4">
    <name type="scientific">Medicago truncatula</name>
    <name type="common">Barrel medic</name>
    <name type="synonym">Medicago tribuloides</name>
    <dbReference type="NCBI Taxonomy" id="3880"/>
    <lineage>
        <taxon>Eukaryota</taxon>
        <taxon>Viridiplantae</taxon>
        <taxon>Streptophyta</taxon>
        <taxon>Embryophyta</taxon>
        <taxon>Tracheophyta</taxon>
        <taxon>Spermatophyta</taxon>
        <taxon>Magnoliopsida</taxon>
        <taxon>eudicotyledons</taxon>
        <taxon>Gunneridae</taxon>
        <taxon>Pentapetalae</taxon>
        <taxon>rosids</taxon>
        <taxon>fabids</taxon>
        <taxon>Fabales</taxon>
        <taxon>Fabaceae</taxon>
        <taxon>Papilionoideae</taxon>
        <taxon>50 kb inversion clade</taxon>
        <taxon>NPAAA clade</taxon>
        <taxon>Hologalegina</taxon>
        <taxon>IRL clade</taxon>
        <taxon>Trifolieae</taxon>
        <taxon>Medicago</taxon>
    </lineage>
</organism>
<accession>G7KVA3</accession>